<dbReference type="PANTHER" id="PTHR31042:SF70">
    <property type="entry name" value="OS01G0695200 PROTEIN"/>
    <property type="match status" value="1"/>
</dbReference>
<evidence type="ECO:0000256" key="4">
    <source>
        <dbReference type="ARBA" id="ARBA00023136"/>
    </source>
</evidence>
<dbReference type="EMBL" id="NBSK02000003">
    <property type="protein sequence ID" value="KAJ0217698.1"/>
    <property type="molecule type" value="Genomic_DNA"/>
</dbReference>
<keyword evidence="7" id="KW-1185">Reference proteome</keyword>
<comment type="subcellular location">
    <subcellularLocation>
        <location evidence="1">Membrane</location>
        <topology evidence="1">Single-pass type II membrane protein</topology>
    </subcellularLocation>
</comment>
<dbReference type="GO" id="GO:0016020">
    <property type="term" value="C:membrane"/>
    <property type="evidence" value="ECO:0007669"/>
    <property type="project" value="UniProtKB-SubCell"/>
</dbReference>
<sequence length="142" mass="16518">MIEAERLLLQAALENPANQRFLLLSDSCVPLYNFTYIYNYLMGSSKSFVDSFLDMKEGRYNPRMSSIIPMRKWRKGSQRQIWSKSLNSILKLWVLNMSIALKDDSMKNISEIPVLLEWNHEYQLCWNGIMNSNSVGITEVDA</sequence>
<name>A0A9R1W5W1_LACSA</name>
<reference evidence="6 7" key="1">
    <citation type="journal article" date="2017" name="Nat. Commun.">
        <title>Genome assembly with in vitro proximity ligation data and whole-genome triplication in lettuce.</title>
        <authorList>
            <person name="Reyes-Chin-Wo S."/>
            <person name="Wang Z."/>
            <person name="Yang X."/>
            <person name="Kozik A."/>
            <person name="Arikit S."/>
            <person name="Song C."/>
            <person name="Xia L."/>
            <person name="Froenicke L."/>
            <person name="Lavelle D.O."/>
            <person name="Truco M.J."/>
            <person name="Xia R."/>
            <person name="Zhu S."/>
            <person name="Xu C."/>
            <person name="Xu H."/>
            <person name="Xu X."/>
            <person name="Cox K."/>
            <person name="Korf I."/>
            <person name="Meyers B.C."/>
            <person name="Michelmore R.W."/>
        </authorList>
    </citation>
    <scope>NUCLEOTIDE SEQUENCE [LARGE SCALE GENOMIC DNA]</scope>
    <source>
        <strain evidence="7">cv. Salinas</strain>
        <tissue evidence="6">Seedlings</tissue>
    </source>
</reference>
<keyword evidence="5" id="KW-0325">Glycoprotein</keyword>
<dbReference type="GO" id="GO:0016757">
    <property type="term" value="F:glycosyltransferase activity"/>
    <property type="evidence" value="ECO:0007669"/>
    <property type="project" value="UniProtKB-KW"/>
</dbReference>
<protein>
    <submittedName>
        <fullName evidence="6">Uncharacterized protein</fullName>
    </submittedName>
</protein>
<organism evidence="6 7">
    <name type="scientific">Lactuca sativa</name>
    <name type="common">Garden lettuce</name>
    <dbReference type="NCBI Taxonomy" id="4236"/>
    <lineage>
        <taxon>Eukaryota</taxon>
        <taxon>Viridiplantae</taxon>
        <taxon>Streptophyta</taxon>
        <taxon>Embryophyta</taxon>
        <taxon>Tracheophyta</taxon>
        <taxon>Spermatophyta</taxon>
        <taxon>Magnoliopsida</taxon>
        <taxon>eudicotyledons</taxon>
        <taxon>Gunneridae</taxon>
        <taxon>Pentapetalae</taxon>
        <taxon>asterids</taxon>
        <taxon>campanulids</taxon>
        <taxon>Asterales</taxon>
        <taxon>Asteraceae</taxon>
        <taxon>Cichorioideae</taxon>
        <taxon>Cichorieae</taxon>
        <taxon>Lactucinae</taxon>
        <taxon>Lactuca</taxon>
    </lineage>
</organism>
<keyword evidence="2" id="KW-0328">Glycosyltransferase</keyword>
<evidence type="ECO:0000256" key="3">
    <source>
        <dbReference type="ARBA" id="ARBA00022679"/>
    </source>
</evidence>
<comment type="caution">
    <text evidence="6">The sequence shown here is derived from an EMBL/GenBank/DDBJ whole genome shotgun (WGS) entry which is preliminary data.</text>
</comment>
<gene>
    <name evidence="6" type="ORF">LSAT_V11C300122170</name>
</gene>
<evidence type="ECO:0000256" key="2">
    <source>
        <dbReference type="ARBA" id="ARBA00022676"/>
    </source>
</evidence>
<keyword evidence="3" id="KW-0808">Transferase</keyword>
<dbReference type="Proteomes" id="UP000235145">
    <property type="component" value="Unassembled WGS sequence"/>
</dbReference>
<evidence type="ECO:0000313" key="6">
    <source>
        <dbReference type="EMBL" id="KAJ0217698.1"/>
    </source>
</evidence>
<dbReference type="AlphaFoldDB" id="A0A9R1W5W1"/>
<evidence type="ECO:0000313" key="7">
    <source>
        <dbReference type="Proteomes" id="UP000235145"/>
    </source>
</evidence>
<accession>A0A9R1W5W1</accession>
<evidence type="ECO:0000256" key="5">
    <source>
        <dbReference type="ARBA" id="ARBA00023180"/>
    </source>
</evidence>
<dbReference type="PANTHER" id="PTHR31042">
    <property type="entry name" value="CORE-2/I-BRANCHING BETA-1,6-N-ACETYLGLUCOSAMINYLTRANSFERASE FAMILY PROTEIN-RELATED"/>
    <property type="match status" value="1"/>
</dbReference>
<evidence type="ECO:0000256" key="1">
    <source>
        <dbReference type="ARBA" id="ARBA00004606"/>
    </source>
</evidence>
<dbReference type="InterPro" id="IPR044174">
    <property type="entry name" value="BC10-like"/>
</dbReference>
<dbReference type="InterPro" id="IPR003406">
    <property type="entry name" value="Glyco_trans_14"/>
</dbReference>
<proteinExistence type="predicted"/>
<keyword evidence="4" id="KW-0472">Membrane</keyword>
<dbReference type="Pfam" id="PF02485">
    <property type="entry name" value="Branch"/>
    <property type="match status" value="1"/>
</dbReference>